<accession>A0A7S1TIL1</accession>
<evidence type="ECO:0000259" key="5">
    <source>
        <dbReference type="PROSITE" id="PS50072"/>
    </source>
</evidence>
<dbReference type="InterPro" id="IPR044666">
    <property type="entry name" value="Cyclophilin_A-like"/>
</dbReference>
<dbReference type="EC" id="5.2.1.8" evidence="3"/>
<dbReference type="CDD" id="cd00317">
    <property type="entry name" value="cyclophilin"/>
    <property type="match status" value="1"/>
</dbReference>
<feature type="domain" description="PPIase cyclophilin-type" evidence="5">
    <location>
        <begin position="14"/>
        <end position="194"/>
    </location>
</feature>
<dbReference type="EMBL" id="HBGH01016709">
    <property type="protein sequence ID" value="CAD9237151.1"/>
    <property type="molecule type" value="Transcribed_RNA"/>
</dbReference>
<dbReference type="InterPro" id="IPR002130">
    <property type="entry name" value="Cyclophilin-type_PPIase_dom"/>
</dbReference>
<sequence length="196" mass="22029">MSTNPFALFDTSEGSFKAEIFLDKMPLTASNFLDLVKLGFYDGQHIHRVIQGFMVQFGCPYSREVTDVRKGTGRAPPKSRFAMPDGKKTKRDDNGFIPDEFTVNLANIPGTLAMANENEPNTGSSQFFINLAYNNFLNHWVDVDEDGEPCQDQKHPVFGYVVDGWDVILKIARTRVTVPDDYPAIPILVHKVTIIK</sequence>
<gene>
    <name evidence="6" type="ORF">CCAE0312_LOCUS9249</name>
</gene>
<dbReference type="InterPro" id="IPR029000">
    <property type="entry name" value="Cyclophilin-like_dom_sf"/>
</dbReference>
<comment type="function">
    <text evidence="3">PPIases accelerate the folding of proteins. It catalyzes the cis-trans isomerization of proline imidic peptide bonds in oligopeptides.</text>
</comment>
<evidence type="ECO:0000256" key="3">
    <source>
        <dbReference type="RuleBase" id="RU363019"/>
    </source>
</evidence>
<comment type="similarity">
    <text evidence="3">Belongs to the cyclophilin-type PPIase family.</text>
</comment>
<evidence type="ECO:0000256" key="4">
    <source>
        <dbReference type="SAM" id="MobiDB-lite"/>
    </source>
</evidence>
<dbReference type="PROSITE" id="PS50072">
    <property type="entry name" value="CSA_PPIASE_2"/>
    <property type="match status" value="1"/>
</dbReference>
<dbReference type="GO" id="GO:0003755">
    <property type="term" value="F:peptidyl-prolyl cis-trans isomerase activity"/>
    <property type="evidence" value="ECO:0007669"/>
    <property type="project" value="UniProtKB-UniRule"/>
</dbReference>
<evidence type="ECO:0000256" key="1">
    <source>
        <dbReference type="ARBA" id="ARBA00023110"/>
    </source>
</evidence>
<dbReference type="Pfam" id="PF00160">
    <property type="entry name" value="Pro_isomerase"/>
    <property type="match status" value="1"/>
</dbReference>
<keyword evidence="2 3" id="KW-0413">Isomerase</keyword>
<comment type="catalytic activity">
    <reaction evidence="3">
        <text>[protein]-peptidylproline (omega=180) = [protein]-peptidylproline (omega=0)</text>
        <dbReference type="Rhea" id="RHEA:16237"/>
        <dbReference type="Rhea" id="RHEA-COMP:10747"/>
        <dbReference type="Rhea" id="RHEA-COMP:10748"/>
        <dbReference type="ChEBI" id="CHEBI:83833"/>
        <dbReference type="ChEBI" id="CHEBI:83834"/>
        <dbReference type="EC" id="5.2.1.8"/>
    </reaction>
</comment>
<dbReference type="Gene3D" id="2.40.100.10">
    <property type="entry name" value="Cyclophilin-like"/>
    <property type="match status" value="1"/>
</dbReference>
<dbReference type="PRINTS" id="PR00153">
    <property type="entry name" value="CSAPPISMRASE"/>
</dbReference>
<name>A0A7S1TIL1_9RHOD</name>
<reference evidence="6" key="1">
    <citation type="submission" date="2021-01" db="EMBL/GenBank/DDBJ databases">
        <authorList>
            <person name="Corre E."/>
            <person name="Pelletier E."/>
            <person name="Niang G."/>
            <person name="Scheremetjew M."/>
            <person name="Finn R."/>
            <person name="Kale V."/>
            <person name="Holt S."/>
            <person name="Cochrane G."/>
            <person name="Meng A."/>
            <person name="Brown T."/>
            <person name="Cohen L."/>
        </authorList>
    </citation>
    <scope>NUCLEOTIDE SEQUENCE</scope>
    <source>
        <strain evidence="6">SAG 36.94</strain>
    </source>
</reference>
<evidence type="ECO:0000313" key="6">
    <source>
        <dbReference type="EMBL" id="CAD9237151.1"/>
    </source>
</evidence>
<proteinExistence type="inferred from homology"/>
<evidence type="ECO:0000256" key="2">
    <source>
        <dbReference type="ARBA" id="ARBA00023235"/>
    </source>
</evidence>
<dbReference type="InterPro" id="IPR024936">
    <property type="entry name" value="Cyclophilin-type_PPIase"/>
</dbReference>
<keyword evidence="1 3" id="KW-0697">Rotamase</keyword>
<protein>
    <recommendedName>
        <fullName evidence="3">Peptidyl-prolyl cis-trans isomerase</fullName>
        <shortName evidence="3">PPIase</shortName>
        <ecNumber evidence="3">5.2.1.8</ecNumber>
    </recommendedName>
</protein>
<dbReference type="PANTHER" id="PTHR45625:SF4">
    <property type="entry name" value="PEPTIDYLPROLYL ISOMERASE DOMAIN AND WD REPEAT-CONTAINING PROTEIN 1"/>
    <property type="match status" value="1"/>
</dbReference>
<organism evidence="6">
    <name type="scientific">Compsopogon caeruleus</name>
    <dbReference type="NCBI Taxonomy" id="31354"/>
    <lineage>
        <taxon>Eukaryota</taxon>
        <taxon>Rhodophyta</taxon>
        <taxon>Compsopogonophyceae</taxon>
        <taxon>Compsopogonales</taxon>
        <taxon>Compsopogonaceae</taxon>
        <taxon>Compsopogon</taxon>
    </lineage>
</organism>
<dbReference type="SUPFAM" id="SSF50891">
    <property type="entry name" value="Cyclophilin-like"/>
    <property type="match status" value="1"/>
</dbReference>
<dbReference type="AlphaFoldDB" id="A0A7S1TIL1"/>
<feature type="region of interest" description="Disordered" evidence="4">
    <location>
        <begin position="68"/>
        <end position="91"/>
    </location>
</feature>
<dbReference type="PIRSF" id="PIRSF001467">
    <property type="entry name" value="Peptidylpro_ismrse"/>
    <property type="match status" value="1"/>
</dbReference>
<dbReference type="PANTHER" id="PTHR45625">
    <property type="entry name" value="PEPTIDYL-PROLYL CIS-TRANS ISOMERASE-RELATED"/>
    <property type="match status" value="1"/>
</dbReference>